<dbReference type="InterPro" id="IPR003474">
    <property type="entry name" value="Glcn_transporter"/>
</dbReference>
<dbReference type="EMBL" id="LQYW01000058">
    <property type="protein sequence ID" value="KYD30116.1"/>
    <property type="molecule type" value="Genomic_DNA"/>
</dbReference>
<feature type="transmembrane region" description="Helical" evidence="1">
    <location>
        <begin position="51"/>
        <end position="72"/>
    </location>
</feature>
<proteinExistence type="predicted"/>
<evidence type="ECO:0000256" key="1">
    <source>
        <dbReference type="SAM" id="Phobius"/>
    </source>
</evidence>
<feature type="transmembrane region" description="Helical" evidence="1">
    <location>
        <begin position="270"/>
        <end position="289"/>
    </location>
</feature>
<evidence type="ECO:0000313" key="3">
    <source>
        <dbReference type="Proteomes" id="UP000075324"/>
    </source>
</evidence>
<gene>
    <name evidence="2" type="ORF">B4110_1625</name>
</gene>
<comment type="caution">
    <text evidence="2">The sequence shown here is derived from an EMBL/GenBank/DDBJ whole genome shotgun (WGS) entry which is preliminary data.</text>
</comment>
<dbReference type="AlphaFoldDB" id="A0A150N0C4"/>
<dbReference type="PANTHER" id="PTHR30354:SF7">
    <property type="entry name" value="BLL7963 PROTEIN"/>
    <property type="match status" value="1"/>
</dbReference>
<feature type="transmembrane region" description="Helical" evidence="1">
    <location>
        <begin position="178"/>
        <end position="197"/>
    </location>
</feature>
<evidence type="ECO:0008006" key="4">
    <source>
        <dbReference type="Google" id="ProtNLM"/>
    </source>
</evidence>
<dbReference type="PATRIC" id="fig|153151.4.peg.3283"/>
<dbReference type="GO" id="GO:0005886">
    <property type="term" value="C:plasma membrane"/>
    <property type="evidence" value="ECO:0007669"/>
    <property type="project" value="TreeGrafter"/>
</dbReference>
<dbReference type="RefSeq" id="WP_062678070.1">
    <property type="nucleotide sequence ID" value="NZ_LQYW01000058.1"/>
</dbReference>
<dbReference type="GO" id="GO:0015128">
    <property type="term" value="F:gluconate transmembrane transporter activity"/>
    <property type="evidence" value="ECO:0007669"/>
    <property type="project" value="InterPro"/>
</dbReference>
<name>A0A150N0C4_9BACL</name>
<feature type="transmembrane region" description="Helical" evidence="1">
    <location>
        <begin position="425"/>
        <end position="446"/>
    </location>
</feature>
<accession>A0A150N0C4</accession>
<keyword evidence="1" id="KW-0812">Transmembrane</keyword>
<feature type="transmembrane region" description="Helical" evidence="1">
    <location>
        <begin position="98"/>
        <end position="128"/>
    </location>
</feature>
<feature type="transmembrane region" description="Helical" evidence="1">
    <location>
        <begin position="6"/>
        <end position="39"/>
    </location>
</feature>
<organism evidence="2 3">
    <name type="scientific">Parageobacillus toebii</name>
    <dbReference type="NCBI Taxonomy" id="153151"/>
    <lineage>
        <taxon>Bacteria</taxon>
        <taxon>Bacillati</taxon>
        <taxon>Bacillota</taxon>
        <taxon>Bacilli</taxon>
        <taxon>Bacillales</taxon>
        <taxon>Anoxybacillaceae</taxon>
        <taxon>Parageobacillus</taxon>
    </lineage>
</organism>
<reference evidence="2 3" key="1">
    <citation type="submission" date="2016-01" db="EMBL/GenBank/DDBJ databases">
        <title>Draft Genome Sequences of Seven Thermophilic Sporeformers Isolated from Foods.</title>
        <authorList>
            <person name="Berendsen E.M."/>
            <person name="Wells-Bennik M.H."/>
            <person name="Krawcyk A.O."/>
            <person name="De Jong A."/>
            <person name="Holsappel S."/>
            <person name="Eijlander R.T."/>
            <person name="Kuipers O.P."/>
        </authorList>
    </citation>
    <scope>NUCLEOTIDE SEQUENCE [LARGE SCALE GENOMIC DNA]</scope>
    <source>
        <strain evidence="2 3">B4110</strain>
    </source>
</reference>
<dbReference type="Proteomes" id="UP000075324">
    <property type="component" value="Unassembled WGS sequence"/>
</dbReference>
<protein>
    <recommendedName>
        <fullName evidence="4">D-beta-hydroxybutyrate permease</fullName>
    </recommendedName>
</protein>
<feature type="transmembrane region" description="Helical" evidence="1">
    <location>
        <begin position="246"/>
        <end position="264"/>
    </location>
</feature>
<dbReference type="PANTHER" id="PTHR30354">
    <property type="entry name" value="GNT FAMILY GLUCONATE TRANSPORTER"/>
    <property type="match status" value="1"/>
</dbReference>
<evidence type="ECO:0000313" key="2">
    <source>
        <dbReference type="EMBL" id="KYD30116.1"/>
    </source>
</evidence>
<keyword evidence="1" id="KW-1133">Transmembrane helix</keyword>
<keyword evidence="1" id="KW-0472">Membrane</keyword>
<sequence>MLGMAGLIVSLGLLIFLTMRGINIIIAAIISSVLIALTGGLNLEKAMMEQYMTGFTGYFASWFLIFLAGAIFGKVMEDTGAADSIANWVKTKFGAKHAVLAVVAACAIMTYGGVSLFVVGFSVYPIAVSLFRQSNTPHRFIPAAMVFGSVSFTMTSPYSPEIQNIIPTQFFHTTPGAGGWIGILIGIVIAVSGSLYLTRAVQKAKANGETFSLPYRHGGISNAAANEIAAATEAGEGAENRPLPNVVFALLPLIIVIVSLNVLAKFISSTSAGVVSLVLGIILCWILNFKFIRKFWEALASGAQDALVAAANTCAVVGFGSVAKNVPAFQTAVDALVHIPGPDLLGLALGVTLICGMTGSASGGLGIALPILAPIYMAKGLDPGAMHRVATLASGGLDSLPHNGYIVTTIRAVCHETHERTYKPIFVLSVLIPLIGMFLAVILYTIF</sequence>
<dbReference type="Pfam" id="PF02447">
    <property type="entry name" value="GntP_permease"/>
    <property type="match status" value="1"/>
</dbReference>